<proteinExistence type="predicted"/>
<name>A0A8S9PU73_BRACR</name>
<evidence type="ECO:0000313" key="2">
    <source>
        <dbReference type="EMBL" id="KAF3522136.1"/>
    </source>
</evidence>
<feature type="transmembrane region" description="Helical" evidence="1">
    <location>
        <begin position="269"/>
        <end position="293"/>
    </location>
</feature>
<protein>
    <recommendedName>
        <fullName evidence="4">Transmembrane protein</fullName>
    </recommendedName>
</protein>
<reference evidence="2" key="1">
    <citation type="submission" date="2019-12" db="EMBL/GenBank/DDBJ databases">
        <title>Genome sequencing and annotation of Brassica cretica.</title>
        <authorList>
            <person name="Studholme D.J."/>
            <person name="Sarris P."/>
        </authorList>
    </citation>
    <scope>NUCLEOTIDE SEQUENCE</scope>
    <source>
        <strain evidence="2">PFS-109/04</strain>
        <tissue evidence="2">Leaf</tissue>
    </source>
</reference>
<keyword evidence="1" id="KW-0812">Transmembrane</keyword>
<keyword evidence="1" id="KW-1133">Transmembrane helix</keyword>
<feature type="transmembrane region" description="Helical" evidence="1">
    <location>
        <begin position="126"/>
        <end position="148"/>
    </location>
</feature>
<feature type="transmembrane region" description="Helical" evidence="1">
    <location>
        <begin position="67"/>
        <end position="88"/>
    </location>
</feature>
<evidence type="ECO:0000313" key="3">
    <source>
        <dbReference type="Proteomes" id="UP000712600"/>
    </source>
</evidence>
<dbReference type="Proteomes" id="UP000712600">
    <property type="component" value="Unassembled WGS sequence"/>
</dbReference>
<evidence type="ECO:0000256" key="1">
    <source>
        <dbReference type="SAM" id="Phobius"/>
    </source>
</evidence>
<feature type="transmembrane region" description="Helical" evidence="1">
    <location>
        <begin position="94"/>
        <end position="114"/>
    </location>
</feature>
<feature type="non-terminal residue" evidence="2">
    <location>
        <position position="1"/>
    </location>
</feature>
<gene>
    <name evidence="2" type="ORF">F2Q69_00050214</name>
</gene>
<dbReference type="AlphaFoldDB" id="A0A8S9PU73"/>
<accession>A0A8S9PU73</accession>
<comment type="caution">
    <text evidence="2">The sequence shown here is derived from an EMBL/GenBank/DDBJ whole genome shotgun (WGS) entry which is preliminary data.</text>
</comment>
<keyword evidence="1" id="KW-0472">Membrane</keyword>
<evidence type="ECO:0008006" key="4">
    <source>
        <dbReference type="Google" id="ProtNLM"/>
    </source>
</evidence>
<dbReference type="EMBL" id="QGKX02001347">
    <property type="protein sequence ID" value="KAF3522136.1"/>
    <property type="molecule type" value="Genomic_DNA"/>
</dbReference>
<sequence>FCFASSFYGAASSRMVVGAPVSVEEVSYKLNGSYLGIFRSRYRANKAIAVGLRMNFFSGWRLVRHQVAFSLGCLPLNVGVVGFGGVLVWHLKPIFFRILATVPALLSSSGLRWICVQSCEADSSNWCELGVVALIVVVSLSFGTAVLLQRMCTRLVLLVCMSYGLNGCNGPGRVSWGQKSSASSARQHRHLQILLVLVVLCVLRFRGHLSFQLVVATCRSLRSCLVIWVLLGLHLLEDGGPETVDTFRWCNYPRVLFYLSLLTLMDSRVFHKVLAVVLQATAAVLCLIARFFLTSLFKFFRFLVFDMNRALSPPSPSQVPVHISRPFLLFKPN</sequence>
<organism evidence="2 3">
    <name type="scientific">Brassica cretica</name>
    <name type="common">Mustard</name>
    <dbReference type="NCBI Taxonomy" id="69181"/>
    <lineage>
        <taxon>Eukaryota</taxon>
        <taxon>Viridiplantae</taxon>
        <taxon>Streptophyta</taxon>
        <taxon>Embryophyta</taxon>
        <taxon>Tracheophyta</taxon>
        <taxon>Spermatophyta</taxon>
        <taxon>Magnoliopsida</taxon>
        <taxon>eudicotyledons</taxon>
        <taxon>Gunneridae</taxon>
        <taxon>Pentapetalae</taxon>
        <taxon>rosids</taxon>
        <taxon>malvids</taxon>
        <taxon>Brassicales</taxon>
        <taxon>Brassicaceae</taxon>
        <taxon>Brassiceae</taxon>
        <taxon>Brassica</taxon>
    </lineage>
</organism>